<dbReference type="EMBL" id="JBHUHD010000001">
    <property type="protein sequence ID" value="MFD2142854.1"/>
    <property type="molecule type" value="Genomic_DNA"/>
</dbReference>
<name>A0ABW4Z2R1_9HYPH</name>
<keyword evidence="2" id="KW-1185">Reference proteome</keyword>
<accession>A0ABW4Z2R1</accession>
<comment type="caution">
    <text evidence="1">The sequence shown here is derived from an EMBL/GenBank/DDBJ whole genome shotgun (WGS) entry which is preliminary data.</text>
</comment>
<organism evidence="1 2">
    <name type="scientific">Ancylobacter oerskovii</name>
    <dbReference type="NCBI Taxonomy" id="459519"/>
    <lineage>
        <taxon>Bacteria</taxon>
        <taxon>Pseudomonadati</taxon>
        <taxon>Pseudomonadota</taxon>
        <taxon>Alphaproteobacteria</taxon>
        <taxon>Hyphomicrobiales</taxon>
        <taxon>Xanthobacteraceae</taxon>
        <taxon>Ancylobacter</taxon>
    </lineage>
</organism>
<gene>
    <name evidence="1" type="ORF">ACFSNC_20805</name>
</gene>
<evidence type="ECO:0000313" key="2">
    <source>
        <dbReference type="Proteomes" id="UP001597299"/>
    </source>
</evidence>
<sequence>MNMHSPKPVASASLSNTIDGLDELRALLEAINMMASDLEAYQANALSRVAIVGQEMVDRLKERLESDAAMSC</sequence>
<evidence type="ECO:0000313" key="1">
    <source>
        <dbReference type="EMBL" id="MFD2142854.1"/>
    </source>
</evidence>
<dbReference type="Proteomes" id="UP001597299">
    <property type="component" value="Unassembled WGS sequence"/>
</dbReference>
<reference evidence="2" key="1">
    <citation type="journal article" date="2019" name="Int. J. Syst. Evol. Microbiol.">
        <title>The Global Catalogue of Microorganisms (GCM) 10K type strain sequencing project: providing services to taxonomists for standard genome sequencing and annotation.</title>
        <authorList>
            <consortium name="The Broad Institute Genomics Platform"/>
            <consortium name="The Broad Institute Genome Sequencing Center for Infectious Disease"/>
            <person name="Wu L."/>
            <person name="Ma J."/>
        </authorList>
    </citation>
    <scope>NUCLEOTIDE SEQUENCE [LARGE SCALE GENOMIC DNA]</scope>
    <source>
        <strain evidence="2">CCM 7435</strain>
    </source>
</reference>
<protein>
    <submittedName>
        <fullName evidence="1">Uncharacterized protein</fullName>
    </submittedName>
</protein>
<proteinExistence type="predicted"/>
<dbReference type="RefSeq" id="WP_213356195.1">
    <property type="nucleotide sequence ID" value="NZ_JAHBGB010000044.1"/>
</dbReference>